<organism evidence="8">
    <name type="scientific">bioreactor metagenome</name>
    <dbReference type="NCBI Taxonomy" id="1076179"/>
    <lineage>
        <taxon>unclassified sequences</taxon>
        <taxon>metagenomes</taxon>
        <taxon>ecological metagenomes</taxon>
    </lineage>
</organism>
<accession>A0A645DV49</accession>
<evidence type="ECO:0000256" key="4">
    <source>
        <dbReference type="ARBA" id="ARBA00022989"/>
    </source>
</evidence>
<keyword evidence="5 6" id="KW-0472">Membrane</keyword>
<feature type="transmembrane region" description="Helical" evidence="6">
    <location>
        <begin position="297"/>
        <end position="315"/>
    </location>
</feature>
<comment type="subcellular location">
    <subcellularLocation>
        <location evidence="1">Membrane</location>
        <topology evidence="1">Multi-pass membrane protein</topology>
    </subcellularLocation>
</comment>
<keyword evidence="2 6" id="KW-0812">Transmembrane</keyword>
<evidence type="ECO:0000256" key="2">
    <source>
        <dbReference type="ARBA" id="ARBA00022692"/>
    </source>
</evidence>
<dbReference type="GO" id="GO:0017004">
    <property type="term" value="P:cytochrome complex assembly"/>
    <property type="evidence" value="ECO:0007669"/>
    <property type="project" value="UniProtKB-KW"/>
</dbReference>
<comment type="caution">
    <text evidence="8">The sequence shown here is derived from an EMBL/GenBank/DDBJ whole genome shotgun (WGS) entry which is preliminary data.</text>
</comment>
<evidence type="ECO:0000313" key="8">
    <source>
        <dbReference type="EMBL" id="MPM92463.1"/>
    </source>
</evidence>
<protein>
    <recommendedName>
        <fullName evidence="7">ResB-like domain-containing protein</fullName>
    </recommendedName>
</protein>
<dbReference type="GO" id="GO:0016020">
    <property type="term" value="C:membrane"/>
    <property type="evidence" value="ECO:0007669"/>
    <property type="project" value="UniProtKB-SubCell"/>
</dbReference>
<evidence type="ECO:0000256" key="5">
    <source>
        <dbReference type="ARBA" id="ARBA00023136"/>
    </source>
</evidence>
<evidence type="ECO:0000256" key="3">
    <source>
        <dbReference type="ARBA" id="ARBA00022748"/>
    </source>
</evidence>
<evidence type="ECO:0000259" key="7">
    <source>
        <dbReference type="Pfam" id="PF05140"/>
    </source>
</evidence>
<reference evidence="8" key="1">
    <citation type="submission" date="2019-08" db="EMBL/GenBank/DDBJ databases">
        <authorList>
            <person name="Kucharzyk K."/>
            <person name="Murdoch R.W."/>
            <person name="Higgins S."/>
            <person name="Loffler F."/>
        </authorList>
    </citation>
    <scope>NUCLEOTIDE SEQUENCE</scope>
</reference>
<dbReference type="EMBL" id="VSSQ01039399">
    <property type="protein sequence ID" value="MPM92463.1"/>
    <property type="molecule type" value="Genomic_DNA"/>
</dbReference>
<dbReference type="PANTHER" id="PTHR31566">
    <property type="entry name" value="CYTOCHROME C BIOGENESIS PROTEIN CCS1, CHLOROPLASTIC"/>
    <property type="match status" value="1"/>
</dbReference>
<dbReference type="PANTHER" id="PTHR31566:SF0">
    <property type="entry name" value="CYTOCHROME C BIOGENESIS PROTEIN CCS1, CHLOROPLASTIC"/>
    <property type="match status" value="1"/>
</dbReference>
<evidence type="ECO:0000256" key="1">
    <source>
        <dbReference type="ARBA" id="ARBA00004141"/>
    </source>
</evidence>
<sequence>MVDGEIGGSLKLPAGDIGGQSATLEFTALRVLNVENLSGASGSEVDVRKVDLRHSIETRLGAGNKSATKRDLRNVGPSITYKLRDGSGQAREFVNYMLPVDTGDGQPVYLLGVRETPAEPFRYLRVPVDLEGGIDGFLRLREALADPAMREQAVKRYASLALGDKRAELAEQLQQSALRALTLFAEGESRDGQRQVGLQAVSDFIEANVPEAERGRAGEVLVRILNGVLFELAQLSREKAGLAGMQPDEKTQAFMTQAVLSLSDVQLYPAPVFFELKNFEQVQASVFQVARAPGKNVVYLGCLLLIIGVFAMLYVRERRIWIWFTPTQQGGHQGSKAVMALSTNRKTLDGDKEFEQLRGKLLGVASDSGGQPA</sequence>
<keyword evidence="3" id="KW-0201">Cytochrome c-type biogenesis</keyword>
<dbReference type="InterPro" id="IPR023494">
    <property type="entry name" value="Cyt_c_bgen_Ccs1/CcsB/ResB"/>
</dbReference>
<gene>
    <name evidence="8" type="ORF">SDC9_139598</name>
</gene>
<dbReference type="InterPro" id="IPR007816">
    <property type="entry name" value="ResB-like_domain"/>
</dbReference>
<proteinExistence type="predicted"/>
<keyword evidence="4 6" id="KW-1133">Transmembrane helix</keyword>
<name>A0A645DV49_9ZZZZ</name>
<feature type="domain" description="ResB-like" evidence="7">
    <location>
        <begin position="43"/>
        <end position="355"/>
    </location>
</feature>
<dbReference type="Pfam" id="PF05140">
    <property type="entry name" value="ResB"/>
    <property type="match status" value="1"/>
</dbReference>
<dbReference type="AlphaFoldDB" id="A0A645DV49"/>
<evidence type="ECO:0000256" key="6">
    <source>
        <dbReference type="SAM" id="Phobius"/>
    </source>
</evidence>